<reference evidence="2" key="1">
    <citation type="submission" date="2018-05" db="EMBL/GenBank/DDBJ databases">
        <authorList>
            <person name="Lanie J.A."/>
            <person name="Ng W.-L."/>
            <person name="Kazmierczak K.M."/>
            <person name="Andrzejewski T.M."/>
            <person name="Davidsen T.M."/>
            <person name="Wayne K.J."/>
            <person name="Tettelin H."/>
            <person name="Glass J.I."/>
            <person name="Rusch D."/>
            <person name="Podicherti R."/>
            <person name="Tsui H.-C.T."/>
            <person name="Winkler M.E."/>
        </authorList>
    </citation>
    <scope>NUCLEOTIDE SEQUENCE</scope>
</reference>
<accession>A0A381T4Q4</accession>
<evidence type="ECO:0000313" key="2">
    <source>
        <dbReference type="EMBL" id="SVA10551.1"/>
    </source>
</evidence>
<proteinExistence type="predicted"/>
<keyword evidence="1" id="KW-0812">Transmembrane</keyword>
<feature type="transmembrane region" description="Helical" evidence="1">
    <location>
        <begin position="222"/>
        <end position="241"/>
    </location>
</feature>
<keyword evidence="1" id="KW-0472">Membrane</keyword>
<dbReference type="EMBL" id="UINC01003945">
    <property type="protein sequence ID" value="SVA10551.1"/>
    <property type="molecule type" value="Genomic_DNA"/>
</dbReference>
<name>A0A381T4Q4_9ZZZZ</name>
<protein>
    <recommendedName>
        <fullName evidence="3">Zinc-ribbon domain-containing protein</fullName>
    </recommendedName>
</protein>
<evidence type="ECO:0008006" key="3">
    <source>
        <dbReference type="Google" id="ProtNLM"/>
    </source>
</evidence>
<organism evidence="2">
    <name type="scientific">marine metagenome</name>
    <dbReference type="NCBI Taxonomy" id="408172"/>
    <lineage>
        <taxon>unclassified sequences</taxon>
        <taxon>metagenomes</taxon>
        <taxon>ecological metagenomes</taxon>
    </lineage>
</organism>
<sequence length="277" mass="31315">MRKYLYIVILFYQNVLATSPISKLDIYIYPEYYYSGVMVELNGKVEESTLPLALEMVVPATTDSVFLVSGIANDESEVLPVTINHKESNSWVQLDLDKPSFRIFIFYVPFDTSFTRKFNYTVQATVPLNDFHIFIQEPLVAQDFTLVQESTVNKDQHGITFHQIHVAELPSMSAKTIPISYTNHTTQTTMVLLQQLLSERSQGKSEAAQSKQVVPQRHRLPLWEPFAVLGILSILVGIIFYNQKDYSSVSDGKKYCSECGNKTGIGNKYCASCGVKI</sequence>
<keyword evidence="1" id="KW-1133">Transmembrane helix</keyword>
<dbReference type="AlphaFoldDB" id="A0A381T4Q4"/>
<evidence type="ECO:0000256" key="1">
    <source>
        <dbReference type="SAM" id="Phobius"/>
    </source>
</evidence>
<gene>
    <name evidence="2" type="ORF">METZ01_LOCUS63405</name>
</gene>